<keyword evidence="2 5" id="KW-0812">Transmembrane</keyword>
<dbReference type="PANTHER" id="PTHR31310:SF7">
    <property type="entry name" value="PA-PHOSPHATASE RELATED-FAMILY PROTEIN DDB_G0268928"/>
    <property type="match status" value="1"/>
</dbReference>
<evidence type="ECO:0000256" key="1">
    <source>
        <dbReference type="ARBA" id="ARBA00004141"/>
    </source>
</evidence>
<dbReference type="STRING" id="394096.DB31_8032"/>
<dbReference type="PANTHER" id="PTHR31310">
    <property type="match status" value="1"/>
</dbReference>
<keyword evidence="4 5" id="KW-0472">Membrane</keyword>
<feature type="domain" description="Inositolphosphotransferase Aur1/Ipt1" evidence="6">
    <location>
        <begin position="96"/>
        <end position="268"/>
    </location>
</feature>
<feature type="transmembrane region" description="Helical" evidence="5">
    <location>
        <begin position="236"/>
        <end position="253"/>
    </location>
</feature>
<dbReference type="RefSeq" id="WP_052420114.1">
    <property type="nucleotide sequence ID" value="NZ_JMCB01000007.1"/>
</dbReference>
<sequence>MAEVPKLWAHEAAQGLLTLGLLVWLGASAGLMHPATGMIAGVAIFQAVVLVALRSTASVLLQKVRLASAYVVGLALFSTPRLVVPTLGLSVRDELLLGLDRTLWGETPAVLLAPFARPWLTELMSTCYLSYHLYFHGALAYALWQPLEKGRRLFEWMFTALPLGIAGYLLVPAEGPLKALQGSFGTPLSGGPITTLNDWVVRHGSAVYDVFPSLHVLMTCVLLEHDRREHPRRFRWMLPVAVGLIVSTVYLRYHYAVDLVAGFGVFVAVRYGWSWSERRAGRLSPSWQRAPRDR</sequence>
<feature type="transmembrane region" description="Helical" evidence="5">
    <location>
        <begin position="123"/>
        <end position="144"/>
    </location>
</feature>
<dbReference type="InterPro" id="IPR026841">
    <property type="entry name" value="Aur1/Ipt1"/>
</dbReference>
<reference evidence="7 8" key="1">
    <citation type="submission" date="2014-04" db="EMBL/GenBank/DDBJ databases">
        <title>Genome assembly of Hyalangium minutum DSM 14724.</title>
        <authorList>
            <person name="Sharma G."/>
            <person name="Subramanian S."/>
        </authorList>
    </citation>
    <scope>NUCLEOTIDE SEQUENCE [LARGE SCALE GENOMIC DNA]</scope>
    <source>
        <strain evidence="7 8">DSM 14724</strain>
    </source>
</reference>
<evidence type="ECO:0000313" key="8">
    <source>
        <dbReference type="Proteomes" id="UP000028725"/>
    </source>
</evidence>
<feature type="transmembrane region" description="Helical" evidence="5">
    <location>
        <begin position="38"/>
        <end position="57"/>
    </location>
</feature>
<organism evidence="7 8">
    <name type="scientific">Hyalangium minutum</name>
    <dbReference type="NCBI Taxonomy" id="394096"/>
    <lineage>
        <taxon>Bacteria</taxon>
        <taxon>Pseudomonadati</taxon>
        <taxon>Myxococcota</taxon>
        <taxon>Myxococcia</taxon>
        <taxon>Myxococcales</taxon>
        <taxon>Cystobacterineae</taxon>
        <taxon>Archangiaceae</taxon>
        <taxon>Hyalangium</taxon>
    </lineage>
</organism>
<evidence type="ECO:0000313" key="7">
    <source>
        <dbReference type="EMBL" id="KFE67549.1"/>
    </source>
</evidence>
<dbReference type="GO" id="GO:0016020">
    <property type="term" value="C:membrane"/>
    <property type="evidence" value="ECO:0007669"/>
    <property type="project" value="UniProtKB-SubCell"/>
</dbReference>
<proteinExistence type="predicted"/>
<evidence type="ECO:0000256" key="5">
    <source>
        <dbReference type="SAM" id="Phobius"/>
    </source>
</evidence>
<dbReference type="EMBL" id="JMCB01000007">
    <property type="protein sequence ID" value="KFE67549.1"/>
    <property type="molecule type" value="Genomic_DNA"/>
</dbReference>
<dbReference type="AlphaFoldDB" id="A0A085WIN6"/>
<keyword evidence="3 5" id="KW-1133">Transmembrane helix</keyword>
<evidence type="ECO:0000256" key="3">
    <source>
        <dbReference type="ARBA" id="ARBA00022989"/>
    </source>
</evidence>
<comment type="caution">
    <text evidence="7">The sequence shown here is derived from an EMBL/GenBank/DDBJ whole genome shotgun (WGS) entry which is preliminary data.</text>
</comment>
<feature type="transmembrane region" description="Helical" evidence="5">
    <location>
        <begin position="69"/>
        <end position="91"/>
    </location>
</feature>
<evidence type="ECO:0000256" key="4">
    <source>
        <dbReference type="ARBA" id="ARBA00023136"/>
    </source>
</evidence>
<name>A0A085WIN6_9BACT</name>
<gene>
    <name evidence="7" type="ORF">DB31_8032</name>
</gene>
<dbReference type="Pfam" id="PF14378">
    <property type="entry name" value="PAP2_3"/>
    <property type="match status" value="1"/>
</dbReference>
<evidence type="ECO:0000256" key="2">
    <source>
        <dbReference type="ARBA" id="ARBA00022692"/>
    </source>
</evidence>
<accession>A0A085WIN6</accession>
<dbReference type="Proteomes" id="UP000028725">
    <property type="component" value="Unassembled WGS sequence"/>
</dbReference>
<keyword evidence="8" id="KW-1185">Reference proteome</keyword>
<dbReference type="OrthoDB" id="9775789at2"/>
<comment type="subcellular location">
    <subcellularLocation>
        <location evidence="1">Membrane</location>
        <topology evidence="1">Multi-pass membrane protein</topology>
    </subcellularLocation>
</comment>
<protein>
    <submittedName>
        <fullName evidence="7">PAP2 family protein</fullName>
    </submittedName>
</protein>
<feature type="transmembrane region" description="Helical" evidence="5">
    <location>
        <begin position="259"/>
        <end position="276"/>
    </location>
</feature>
<dbReference type="InterPro" id="IPR052185">
    <property type="entry name" value="IPC_Synthase-Related"/>
</dbReference>
<evidence type="ECO:0000259" key="6">
    <source>
        <dbReference type="Pfam" id="PF14378"/>
    </source>
</evidence>
<feature type="transmembrane region" description="Helical" evidence="5">
    <location>
        <begin position="12"/>
        <end position="32"/>
    </location>
</feature>